<evidence type="ECO:0000313" key="8">
    <source>
        <dbReference type="EMBL" id="OHT14518.1"/>
    </source>
</evidence>
<dbReference type="GO" id="GO:0005525">
    <property type="term" value="F:GTP binding"/>
    <property type="evidence" value="ECO:0007669"/>
    <property type="project" value="UniProtKB-KW"/>
</dbReference>
<dbReference type="GO" id="GO:0001664">
    <property type="term" value="F:G protein-coupled receptor binding"/>
    <property type="evidence" value="ECO:0007669"/>
    <property type="project" value="TreeGrafter"/>
</dbReference>
<feature type="compositionally biased region" description="Polar residues" evidence="7">
    <location>
        <begin position="31"/>
        <end position="47"/>
    </location>
</feature>
<feature type="region of interest" description="Disordered" evidence="7">
    <location>
        <begin position="31"/>
        <end position="61"/>
    </location>
</feature>
<comment type="caution">
    <text evidence="8">The sequence shown here is derived from an EMBL/GenBank/DDBJ whole genome shotgun (WGS) entry which is preliminary data.</text>
</comment>
<evidence type="ECO:0000256" key="5">
    <source>
        <dbReference type="PIRSR" id="PIRSR601019-1"/>
    </source>
</evidence>
<dbReference type="Gene3D" id="1.10.400.10">
    <property type="entry name" value="GI Alpha 1, domain 2-like"/>
    <property type="match status" value="1"/>
</dbReference>
<keyword evidence="6" id="KW-0460">Magnesium</keyword>
<dbReference type="Gene3D" id="3.40.50.300">
    <property type="entry name" value="P-loop containing nucleotide triphosphate hydrolases"/>
    <property type="match status" value="1"/>
</dbReference>
<dbReference type="PANTHER" id="PTHR10218">
    <property type="entry name" value="GTP-BINDING PROTEIN ALPHA SUBUNIT"/>
    <property type="match status" value="1"/>
</dbReference>
<dbReference type="EMBL" id="MLAK01000353">
    <property type="protein sequence ID" value="OHT14518.1"/>
    <property type="molecule type" value="Genomic_DNA"/>
</dbReference>
<keyword evidence="1 6" id="KW-0479">Metal-binding</keyword>
<feature type="binding site" evidence="5">
    <location>
        <begin position="333"/>
        <end position="336"/>
    </location>
    <ligand>
        <name>GTP</name>
        <dbReference type="ChEBI" id="CHEBI:37565"/>
    </ligand>
</feature>
<dbReference type="GO" id="GO:0003924">
    <property type="term" value="F:GTPase activity"/>
    <property type="evidence" value="ECO:0007669"/>
    <property type="project" value="InterPro"/>
</dbReference>
<sequence>MKLSQIKFNRFSIKKHQMGCFFSTPKKNPNISNKTIPLNDNSNYTGDSNNNSSYSPSPIIDTSYPNSNSSSKLVIKAAEFEPGEQGVKVLMLGAGECGKTTIWRQIKISKFGGFSEDEKMANASAIKISLIGDIKVMVDYLKSSGHNLPDYLSQNIDTINDLNVIDDELTPEIADVIDELWQNPVFNTTIYEEVFNSSVGIGEYASFFFDNVKRIAETDYLPTNEDLLKVRFRTTGINTMTFSIDNRTSNNLNENKTVKATLVDVGGQQSERRKWGQLFKNVSYLMFVVSLSDFDQKCFEESDLSRTEDSLKLFESIVNTEVFKNTPFFLVLNKKDLFIQKLKAKPEEFKKTYPNFTGNVANYAECFEHVKNEFLKRAGERAQGAEIVACEACAMEEASISELFEMVTERIASPKC</sequence>
<evidence type="ECO:0000256" key="3">
    <source>
        <dbReference type="ARBA" id="ARBA00023134"/>
    </source>
</evidence>
<evidence type="ECO:0000256" key="1">
    <source>
        <dbReference type="ARBA" id="ARBA00022723"/>
    </source>
</evidence>
<dbReference type="PROSITE" id="PS51882">
    <property type="entry name" value="G_ALPHA"/>
    <property type="match status" value="1"/>
</dbReference>
<evidence type="ECO:0000256" key="6">
    <source>
        <dbReference type="PIRSR" id="PIRSR601019-2"/>
    </source>
</evidence>
<reference evidence="8" key="1">
    <citation type="submission" date="2016-10" db="EMBL/GenBank/DDBJ databases">
        <authorList>
            <person name="Benchimol M."/>
            <person name="Almeida L.G."/>
            <person name="Vasconcelos A.T."/>
            <person name="Perreira-Neves A."/>
            <person name="Rosa I.A."/>
            <person name="Tasca T."/>
            <person name="Bogo M.R."/>
            <person name="de Souza W."/>
        </authorList>
    </citation>
    <scope>NUCLEOTIDE SEQUENCE [LARGE SCALE GENOMIC DNA]</scope>
    <source>
        <strain evidence="8">K</strain>
    </source>
</reference>
<feature type="binding site" evidence="5">
    <location>
        <begin position="264"/>
        <end position="268"/>
    </location>
    <ligand>
        <name>GTP</name>
        <dbReference type="ChEBI" id="CHEBI:37565"/>
    </ligand>
</feature>
<evidence type="ECO:0000256" key="4">
    <source>
        <dbReference type="ARBA" id="ARBA00023224"/>
    </source>
</evidence>
<dbReference type="InterPro" id="IPR011025">
    <property type="entry name" value="GproteinA_insert"/>
</dbReference>
<evidence type="ECO:0000256" key="2">
    <source>
        <dbReference type="ARBA" id="ARBA00022741"/>
    </source>
</evidence>
<feature type="binding site" evidence="5">
    <location>
        <position position="394"/>
    </location>
    <ligand>
        <name>GTP</name>
        <dbReference type="ChEBI" id="CHEBI:37565"/>
    </ligand>
</feature>
<dbReference type="GO" id="GO:0005834">
    <property type="term" value="C:heterotrimeric G-protein complex"/>
    <property type="evidence" value="ECO:0007669"/>
    <property type="project" value="TreeGrafter"/>
</dbReference>
<proteinExistence type="predicted"/>
<name>A0A1J4KXT9_9EUKA</name>
<evidence type="ECO:0000313" key="9">
    <source>
        <dbReference type="Proteomes" id="UP000179807"/>
    </source>
</evidence>
<gene>
    <name evidence="8" type="primary">fadA</name>
    <name evidence="8" type="ORF">TRFO_15025</name>
</gene>
<feature type="compositionally biased region" description="Low complexity" evidence="7">
    <location>
        <begin position="48"/>
        <end position="58"/>
    </location>
</feature>
<keyword evidence="2 5" id="KW-0547">Nucleotide-binding</keyword>
<dbReference type="CDD" id="cd00066">
    <property type="entry name" value="G-alpha"/>
    <property type="match status" value="1"/>
</dbReference>
<dbReference type="SUPFAM" id="SSF52540">
    <property type="entry name" value="P-loop containing nucleoside triphosphate hydrolases"/>
    <property type="match status" value="1"/>
</dbReference>
<dbReference type="VEuPathDB" id="TrichDB:TRFO_15025"/>
<dbReference type="GO" id="GO:0031683">
    <property type="term" value="F:G-protein beta/gamma-subunit complex binding"/>
    <property type="evidence" value="ECO:0007669"/>
    <property type="project" value="InterPro"/>
</dbReference>
<dbReference type="GO" id="GO:0005737">
    <property type="term" value="C:cytoplasm"/>
    <property type="evidence" value="ECO:0007669"/>
    <property type="project" value="TreeGrafter"/>
</dbReference>
<dbReference type="OrthoDB" id="5817230at2759"/>
<dbReference type="GeneID" id="94832861"/>
<dbReference type="SUPFAM" id="SSF47895">
    <property type="entry name" value="Transducin (alpha subunit), insertion domain"/>
    <property type="match status" value="1"/>
</dbReference>
<dbReference type="InterPro" id="IPR027417">
    <property type="entry name" value="P-loop_NTPase"/>
</dbReference>
<keyword evidence="3 5" id="KW-0342">GTP-binding</keyword>
<dbReference type="AlphaFoldDB" id="A0A1J4KXT9"/>
<dbReference type="Proteomes" id="UP000179807">
    <property type="component" value="Unassembled WGS sequence"/>
</dbReference>
<accession>A0A1J4KXT9</accession>
<feature type="binding site" evidence="5">
    <location>
        <begin position="228"/>
        <end position="234"/>
    </location>
    <ligand>
        <name>GTP</name>
        <dbReference type="ChEBI" id="CHEBI:37565"/>
    </ligand>
</feature>
<feature type="binding site" evidence="5">
    <location>
        <begin position="96"/>
        <end position="101"/>
    </location>
    <ligand>
        <name>GTP</name>
        <dbReference type="ChEBI" id="CHEBI:37565"/>
    </ligand>
</feature>
<evidence type="ECO:0000256" key="7">
    <source>
        <dbReference type="SAM" id="MobiDB-lite"/>
    </source>
</evidence>
<protein>
    <submittedName>
        <fullName evidence="8">Guanine nucleotide-binding protein subunit alpha</fullName>
    </submittedName>
</protein>
<dbReference type="SMART" id="SM00275">
    <property type="entry name" value="G_alpha"/>
    <property type="match status" value="1"/>
</dbReference>
<keyword evidence="9" id="KW-1185">Reference proteome</keyword>
<organism evidence="8 9">
    <name type="scientific">Tritrichomonas foetus</name>
    <dbReference type="NCBI Taxonomy" id="1144522"/>
    <lineage>
        <taxon>Eukaryota</taxon>
        <taxon>Metamonada</taxon>
        <taxon>Parabasalia</taxon>
        <taxon>Tritrichomonadida</taxon>
        <taxon>Tritrichomonadidae</taxon>
        <taxon>Tritrichomonas</taxon>
    </lineage>
</organism>
<dbReference type="PANTHER" id="PTHR10218:SF302">
    <property type="entry name" value="GUANINE NUCLEOTIDE-BINDING PROTEIN ALPHA-5 SUBUNIT"/>
    <property type="match status" value="1"/>
</dbReference>
<dbReference type="InterPro" id="IPR001019">
    <property type="entry name" value="Gprotein_alpha_su"/>
</dbReference>
<keyword evidence="4" id="KW-0807">Transducer</keyword>
<dbReference type="FunFam" id="3.40.50.300:FF:000692">
    <property type="entry name" value="Guanine nucleotide-binding protein subunit alpha"/>
    <property type="match status" value="1"/>
</dbReference>
<dbReference type="Pfam" id="PF00503">
    <property type="entry name" value="G-alpha"/>
    <property type="match status" value="1"/>
</dbReference>
<dbReference type="RefSeq" id="XP_068367654.1">
    <property type="nucleotide sequence ID" value="XM_068498157.1"/>
</dbReference>
<feature type="binding site" evidence="6">
    <location>
        <position position="100"/>
    </location>
    <ligand>
        <name>Mg(2+)</name>
        <dbReference type="ChEBI" id="CHEBI:18420"/>
    </ligand>
</feature>
<dbReference type="PRINTS" id="PR00318">
    <property type="entry name" value="GPROTEINA"/>
</dbReference>
<dbReference type="GO" id="GO:0007188">
    <property type="term" value="P:adenylate cyclase-modulating G protein-coupled receptor signaling pathway"/>
    <property type="evidence" value="ECO:0007669"/>
    <property type="project" value="TreeGrafter"/>
</dbReference>
<feature type="binding site" evidence="6">
    <location>
        <position position="234"/>
    </location>
    <ligand>
        <name>Mg(2+)</name>
        <dbReference type="ChEBI" id="CHEBI:18420"/>
    </ligand>
</feature>
<dbReference type="GO" id="GO:0046872">
    <property type="term" value="F:metal ion binding"/>
    <property type="evidence" value="ECO:0007669"/>
    <property type="project" value="UniProtKB-KW"/>
</dbReference>